<sequence>MGSIEGRRRSPETVTDSESAGGTVVLYRSPPPGPAPKELEETESVSQSSSTEDENHKKKRGRKRTKVQRILAAIYDNDPEPELPSARQLSRRFWEKRFRRLTPEEIKPRIKQRGDYIDDEEMMRRPPRRRGRKRRWYEVIEKERPPPHVIIGDGDGRPSWLLDTRGKFVTCCCRCGETLVGEIRVYAFFLISIAYLGLWISVYGKHSATWNARVAPFLIGSWTQVHTYPYGGPTVTRTLTGHIVTYGKPLHYPATTTTEPDYTAIGTPNLQVWI</sequence>
<organism evidence="3 4">
    <name type="scientific">Orbilia blumenaviensis</name>
    <dbReference type="NCBI Taxonomy" id="1796055"/>
    <lineage>
        <taxon>Eukaryota</taxon>
        <taxon>Fungi</taxon>
        <taxon>Dikarya</taxon>
        <taxon>Ascomycota</taxon>
        <taxon>Pezizomycotina</taxon>
        <taxon>Orbiliomycetes</taxon>
        <taxon>Orbiliales</taxon>
        <taxon>Orbiliaceae</taxon>
        <taxon>Orbilia</taxon>
    </lineage>
</organism>
<evidence type="ECO:0000313" key="3">
    <source>
        <dbReference type="EMBL" id="KAK6358121.1"/>
    </source>
</evidence>
<reference evidence="3 4" key="1">
    <citation type="submission" date="2019-10" db="EMBL/GenBank/DDBJ databases">
        <authorList>
            <person name="Palmer J.M."/>
        </authorList>
    </citation>
    <scope>NUCLEOTIDE SEQUENCE [LARGE SCALE GENOMIC DNA]</scope>
    <source>
        <strain evidence="3 4">TWF730</strain>
    </source>
</reference>
<dbReference type="EMBL" id="JAVHNS010000004">
    <property type="protein sequence ID" value="KAK6358121.1"/>
    <property type="molecule type" value="Genomic_DNA"/>
</dbReference>
<dbReference type="AlphaFoldDB" id="A0AAV9VAG9"/>
<feature type="transmembrane region" description="Helical" evidence="2">
    <location>
        <begin position="183"/>
        <end position="203"/>
    </location>
</feature>
<evidence type="ECO:0000313" key="4">
    <source>
        <dbReference type="Proteomes" id="UP001373714"/>
    </source>
</evidence>
<keyword evidence="2" id="KW-0472">Membrane</keyword>
<protein>
    <recommendedName>
        <fullName evidence="5">Transmembrane protein</fullName>
    </recommendedName>
</protein>
<feature type="region of interest" description="Disordered" evidence="1">
    <location>
        <begin position="1"/>
        <end position="65"/>
    </location>
</feature>
<keyword evidence="2" id="KW-0812">Transmembrane</keyword>
<evidence type="ECO:0008006" key="5">
    <source>
        <dbReference type="Google" id="ProtNLM"/>
    </source>
</evidence>
<name>A0AAV9VAG9_9PEZI</name>
<evidence type="ECO:0000256" key="1">
    <source>
        <dbReference type="SAM" id="MobiDB-lite"/>
    </source>
</evidence>
<keyword evidence="4" id="KW-1185">Reference proteome</keyword>
<feature type="compositionally biased region" description="Basic and acidic residues" evidence="1">
    <location>
        <begin position="1"/>
        <end position="11"/>
    </location>
</feature>
<keyword evidence="2" id="KW-1133">Transmembrane helix</keyword>
<dbReference type="Proteomes" id="UP001373714">
    <property type="component" value="Unassembled WGS sequence"/>
</dbReference>
<evidence type="ECO:0000256" key="2">
    <source>
        <dbReference type="SAM" id="Phobius"/>
    </source>
</evidence>
<proteinExistence type="predicted"/>
<comment type="caution">
    <text evidence="3">The sequence shown here is derived from an EMBL/GenBank/DDBJ whole genome shotgun (WGS) entry which is preliminary data.</text>
</comment>
<accession>A0AAV9VAG9</accession>
<gene>
    <name evidence="3" type="ORF">TWF730_007476</name>
</gene>